<protein>
    <submittedName>
        <fullName evidence="2">Uncharacterized protein</fullName>
    </submittedName>
</protein>
<comment type="caution">
    <text evidence="2">The sequence shown here is derived from an EMBL/GenBank/DDBJ whole genome shotgun (WGS) entry which is preliminary data.</text>
</comment>
<dbReference type="AlphaFoldDB" id="X0XSP9"/>
<evidence type="ECO:0000256" key="1">
    <source>
        <dbReference type="SAM" id="MobiDB-lite"/>
    </source>
</evidence>
<accession>X0XSP9</accession>
<sequence>ETEIINEGGWYYLVTREKYENPGKLGTNGYDAKQKIIELGAKYKPPPGSASFGPKPFHDAYGKRFDE</sequence>
<organism evidence="2">
    <name type="scientific">marine sediment metagenome</name>
    <dbReference type="NCBI Taxonomy" id="412755"/>
    <lineage>
        <taxon>unclassified sequences</taxon>
        <taxon>metagenomes</taxon>
        <taxon>ecological metagenomes</taxon>
    </lineage>
</organism>
<feature type="region of interest" description="Disordered" evidence="1">
    <location>
        <begin position="47"/>
        <end position="67"/>
    </location>
</feature>
<gene>
    <name evidence="2" type="ORF">S01H1_65598</name>
</gene>
<name>X0XSP9_9ZZZZ</name>
<evidence type="ECO:0000313" key="2">
    <source>
        <dbReference type="EMBL" id="GAG38352.1"/>
    </source>
</evidence>
<feature type="compositionally biased region" description="Basic and acidic residues" evidence="1">
    <location>
        <begin position="56"/>
        <end position="67"/>
    </location>
</feature>
<reference evidence="2" key="1">
    <citation type="journal article" date="2014" name="Front. Microbiol.">
        <title>High frequency of phylogenetically diverse reductive dehalogenase-homologous genes in deep subseafloor sedimentary metagenomes.</title>
        <authorList>
            <person name="Kawai M."/>
            <person name="Futagami T."/>
            <person name="Toyoda A."/>
            <person name="Takaki Y."/>
            <person name="Nishi S."/>
            <person name="Hori S."/>
            <person name="Arai W."/>
            <person name="Tsubouchi T."/>
            <person name="Morono Y."/>
            <person name="Uchiyama I."/>
            <person name="Ito T."/>
            <person name="Fujiyama A."/>
            <person name="Inagaki F."/>
            <person name="Takami H."/>
        </authorList>
    </citation>
    <scope>NUCLEOTIDE SEQUENCE</scope>
    <source>
        <strain evidence="2">Expedition CK06-06</strain>
    </source>
</reference>
<feature type="non-terminal residue" evidence="2">
    <location>
        <position position="1"/>
    </location>
</feature>
<dbReference type="EMBL" id="BARS01043315">
    <property type="protein sequence ID" value="GAG38352.1"/>
    <property type="molecule type" value="Genomic_DNA"/>
</dbReference>
<proteinExistence type="predicted"/>